<feature type="transmembrane region" description="Helical" evidence="2">
    <location>
        <begin position="302"/>
        <end position="322"/>
    </location>
</feature>
<dbReference type="CDD" id="cd06170">
    <property type="entry name" value="LuxR_C_like"/>
    <property type="match status" value="1"/>
</dbReference>
<comment type="caution">
    <text evidence="4">The sequence shown here is derived from an EMBL/GenBank/DDBJ whole genome shotgun (WGS) entry which is preliminary data.</text>
</comment>
<name>C4F977_9ACTN</name>
<feature type="transmembrane region" description="Helical" evidence="2">
    <location>
        <begin position="342"/>
        <end position="365"/>
    </location>
</feature>
<dbReference type="SUPFAM" id="SSF46894">
    <property type="entry name" value="C-terminal effector domain of the bipartite response regulators"/>
    <property type="match status" value="2"/>
</dbReference>
<keyword evidence="1" id="KW-0238">DNA-binding</keyword>
<dbReference type="eggNOG" id="COG2197">
    <property type="taxonomic scope" value="Bacteria"/>
</dbReference>
<keyword evidence="2" id="KW-0472">Membrane</keyword>
<evidence type="ECO:0000313" key="4">
    <source>
        <dbReference type="EMBL" id="EEP44565.1"/>
    </source>
</evidence>
<dbReference type="InterPro" id="IPR039420">
    <property type="entry name" value="WalR-like"/>
</dbReference>
<gene>
    <name evidence="4" type="ORF">COLINT_02610</name>
</gene>
<dbReference type="PRINTS" id="PR00038">
    <property type="entry name" value="HTHLUXR"/>
</dbReference>
<evidence type="ECO:0000256" key="2">
    <source>
        <dbReference type="SAM" id="Phobius"/>
    </source>
</evidence>
<keyword evidence="2" id="KW-1133">Transmembrane helix</keyword>
<feature type="domain" description="HTH luxR-type" evidence="3">
    <location>
        <begin position="49"/>
        <end position="114"/>
    </location>
</feature>
<dbReference type="PROSITE" id="PS50043">
    <property type="entry name" value="HTH_LUXR_2"/>
    <property type="match status" value="1"/>
</dbReference>
<evidence type="ECO:0000259" key="3">
    <source>
        <dbReference type="PROSITE" id="PS50043"/>
    </source>
</evidence>
<feature type="transmembrane region" description="Helical" evidence="2">
    <location>
        <begin position="224"/>
        <end position="245"/>
    </location>
</feature>
<sequence>MPFLAFIAFSLIVAATLLLAWYSRRALTPESNIDLAHGPKGFSVDDLRLTFEQHGLAPRESQIALLYASGSTSGEIATKLSIKPATVRSALQRSYRKLGVEGKESFLTFVKELSSNTAEAGMEEGSSVGEFAFASYRFRAAVFVVALAIGAIIFVPVCISTEKWGAWRELMYATGLSLALIGAAWAVNLDWGKEVDSSVVSHMVLFASLGFSWEELLRATGPFALPNILGPLEVGIVLCIVPPLLNLERLAYRRELGVLAGIAAVSTAMAYTLPIGLYLLALLSSIGLLIESIRSGEVVLSQVGLCIMTFGLSAIAADVIVNRFGDMIWGNDGLTQPYGGRAAFVVLCCVAVGVLTALVLVLVFMASRRLRVIGSACGVSCTPLALKERARHLLLGYGLNDTQASVLLLIAEGKSSSDICCELSCSRGTVNSARREGYLRLSIHDRLGLLRLLSKVDDV</sequence>
<feature type="transmembrane region" description="Helical" evidence="2">
    <location>
        <begin position="170"/>
        <end position="187"/>
    </location>
</feature>
<dbReference type="Pfam" id="PF00196">
    <property type="entry name" value="GerE"/>
    <property type="match status" value="2"/>
</dbReference>
<reference evidence="4 5" key="1">
    <citation type="submission" date="2009-04" db="EMBL/GenBank/DDBJ databases">
        <authorList>
            <person name="Weinstock G."/>
            <person name="Sodergren E."/>
            <person name="Clifton S."/>
            <person name="Fulton L."/>
            <person name="Fulton B."/>
            <person name="Courtney L."/>
            <person name="Fronick C."/>
            <person name="Harrison M."/>
            <person name="Strong C."/>
            <person name="Farmer C."/>
            <person name="Delahaunty K."/>
            <person name="Markovic C."/>
            <person name="Hall O."/>
            <person name="Minx P."/>
            <person name="Tomlinson C."/>
            <person name="Mitreva M."/>
            <person name="Nelson J."/>
            <person name="Hou S."/>
            <person name="Wollam A."/>
            <person name="Pepin K.H."/>
            <person name="Johnson M."/>
            <person name="Bhonagiri V."/>
            <person name="Nash W.E."/>
            <person name="Warren W."/>
            <person name="Chinwalla A."/>
            <person name="Mardis E.R."/>
            <person name="Wilson R.K."/>
        </authorList>
    </citation>
    <scope>NUCLEOTIDE SEQUENCE [LARGE SCALE GENOMIC DNA]</scope>
    <source>
        <strain evidence="4 5">DSM 13280</strain>
    </source>
</reference>
<dbReference type="PROSITE" id="PS00622">
    <property type="entry name" value="HTH_LUXR_1"/>
    <property type="match status" value="1"/>
</dbReference>
<dbReference type="STRING" id="521003.COLINT_02610"/>
<feature type="transmembrane region" description="Helical" evidence="2">
    <location>
        <begin position="257"/>
        <end position="290"/>
    </location>
</feature>
<dbReference type="AlphaFoldDB" id="C4F977"/>
<dbReference type="HOGENOM" id="CLU_595444_0_0_11"/>
<accession>C4F977</accession>
<dbReference type="EMBL" id="ABXH02000013">
    <property type="protein sequence ID" value="EEP44565.1"/>
    <property type="molecule type" value="Genomic_DNA"/>
</dbReference>
<evidence type="ECO:0000313" key="5">
    <source>
        <dbReference type="Proteomes" id="UP000003295"/>
    </source>
</evidence>
<dbReference type="GO" id="GO:0003677">
    <property type="term" value="F:DNA binding"/>
    <property type="evidence" value="ECO:0007669"/>
    <property type="project" value="UniProtKB-KW"/>
</dbReference>
<dbReference type="InterPro" id="IPR000792">
    <property type="entry name" value="Tscrpt_reg_LuxR_C"/>
</dbReference>
<dbReference type="SMART" id="SM00421">
    <property type="entry name" value="HTH_LUXR"/>
    <property type="match status" value="2"/>
</dbReference>
<dbReference type="Gene3D" id="1.10.10.10">
    <property type="entry name" value="Winged helix-like DNA-binding domain superfamily/Winged helix DNA-binding domain"/>
    <property type="match status" value="2"/>
</dbReference>
<proteinExistence type="predicted"/>
<dbReference type="InterPro" id="IPR036388">
    <property type="entry name" value="WH-like_DNA-bd_sf"/>
</dbReference>
<dbReference type="GO" id="GO:0006355">
    <property type="term" value="P:regulation of DNA-templated transcription"/>
    <property type="evidence" value="ECO:0007669"/>
    <property type="project" value="InterPro"/>
</dbReference>
<protein>
    <submittedName>
        <fullName evidence="4">Transcriptional regulator, LuxR family</fullName>
    </submittedName>
</protein>
<evidence type="ECO:0000256" key="1">
    <source>
        <dbReference type="ARBA" id="ARBA00023125"/>
    </source>
</evidence>
<dbReference type="Proteomes" id="UP000003295">
    <property type="component" value="Unassembled WGS sequence"/>
</dbReference>
<dbReference type="PANTHER" id="PTHR43214">
    <property type="entry name" value="TWO-COMPONENT RESPONSE REGULATOR"/>
    <property type="match status" value="1"/>
</dbReference>
<dbReference type="InterPro" id="IPR016032">
    <property type="entry name" value="Sig_transdc_resp-reg_C-effctor"/>
</dbReference>
<feature type="transmembrane region" description="Helical" evidence="2">
    <location>
        <begin position="136"/>
        <end position="158"/>
    </location>
</feature>
<organism evidence="4 5">
    <name type="scientific">Collinsella intestinalis DSM 13280</name>
    <dbReference type="NCBI Taxonomy" id="521003"/>
    <lineage>
        <taxon>Bacteria</taxon>
        <taxon>Bacillati</taxon>
        <taxon>Actinomycetota</taxon>
        <taxon>Coriobacteriia</taxon>
        <taxon>Coriobacteriales</taxon>
        <taxon>Coriobacteriaceae</taxon>
        <taxon>Collinsella</taxon>
    </lineage>
</organism>
<keyword evidence="2" id="KW-0812">Transmembrane</keyword>